<gene>
    <name evidence="1" type="ORF">SCALOS_LOCUS273</name>
</gene>
<reference evidence="1" key="1">
    <citation type="submission" date="2021-06" db="EMBL/GenBank/DDBJ databases">
        <authorList>
            <person name="Kallberg Y."/>
            <person name="Tangrot J."/>
            <person name="Rosling A."/>
        </authorList>
    </citation>
    <scope>NUCLEOTIDE SEQUENCE</scope>
    <source>
        <strain evidence="1">AU212A</strain>
    </source>
</reference>
<comment type="caution">
    <text evidence="1">The sequence shown here is derived from an EMBL/GenBank/DDBJ whole genome shotgun (WGS) entry which is preliminary data.</text>
</comment>
<name>A0ACA9JUI6_9GLOM</name>
<protein>
    <submittedName>
        <fullName evidence="1">4024_t:CDS:1</fullName>
    </submittedName>
</protein>
<organism evidence="1 2">
    <name type="scientific">Scutellospora calospora</name>
    <dbReference type="NCBI Taxonomy" id="85575"/>
    <lineage>
        <taxon>Eukaryota</taxon>
        <taxon>Fungi</taxon>
        <taxon>Fungi incertae sedis</taxon>
        <taxon>Mucoromycota</taxon>
        <taxon>Glomeromycotina</taxon>
        <taxon>Glomeromycetes</taxon>
        <taxon>Diversisporales</taxon>
        <taxon>Gigasporaceae</taxon>
        <taxon>Scutellospora</taxon>
    </lineage>
</organism>
<dbReference type="Proteomes" id="UP000789860">
    <property type="component" value="Unassembled WGS sequence"/>
</dbReference>
<accession>A0ACA9JUI6</accession>
<sequence>MCANDVNAKAIQQLWDKGIRSANKIRKRTNLPRSTIYFNISKLKKNGSVAHQKRSGHPTKISSRITKALIKQVKKEPSISTRSLAAKKYLNHDWRRTLFSDETAFQLFRNTVEYWFKDKCSVRRVPKDKTKIKVWGGFYCNGKTSLFCFRGIMNGLFYVNILENHFPEEKIPQGVLENLVGSMGKHCELIIEKNKDLIMKLLPREVVQ</sequence>
<evidence type="ECO:0000313" key="1">
    <source>
        <dbReference type="EMBL" id="CAG8436348.1"/>
    </source>
</evidence>
<dbReference type="EMBL" id="CAJVPM010000124">
    <property type="protein sequence ID" value="CAG8436348.1"/>
    <property type="molecule type" value="Genomic_DNA"/>
</dbReference>
<keyword evidence="2" id="KW-1185">Reference proteome</keyword>
<evidence type="ECO:0000313" key="2">
    <source>
        <dbReference type="Proteomes" id="UP000789860"/>
    </source>
</evidence>
<proteinExistence type="predicted"/>